<dbReference type="EMBL" id="ODYU01002171">
    <property type="protein sequence ID" value="SOQ39326.1"/>
    <property type="molecule type" value="Genomic_DNA"/>
</dbReference>
<dbReference type="GeneID" id="118265787"/>
<evidence type="ECO:0000259" key="1">
    <source>
        <dbReference type="PROSITE" id="PS50097"/>
    </source>
</evidence>
<evidence type="ECO:0000313" key="4">
    <source>
        <dbReference type="RefSeq" id="XP_035434874.1"/>
    </source>
</evidence>
<organism evidence="2">
    <name type="scientific">Spodoptera frugiperda</name>
    <name type="common">Fall armyworm</name>
    <dbReference type="NCBI Taxonomy" id="7108"/>
    <lineage>
        <taxon>Eukaryota</taxon>
        <taxon>Metazoa</taxon>
        <taxon>Ecdysozoa</taxon>
        <taxon>Arthropoda</taxon>
        <taxon>Hexapoda</taxon>
        <taxon>Insecta</taxon>
        <taxon>Pterygota</taxon>
        <taxon>Neoptera</taxon>
        <taxon>Endopterygota</taxon>
        <taxon>Lepidoptera</taxon>
        <taxon>Glossata</taxon>
        <taxon>Ditrysia</taxon>
        <taxon>Noctuoidea</taxon>
        <taxon>Noctuidae</taxon>
        <taxon>Amphipyrinae</taxon>
        <taxon>Spodoptera</taxon>
    </lineage>
</organism>
<proteinExistence type="predicted"/>
<dbReference type="Proteomes" id="UP000829999">
    <property type="component" value="Chromosome 7"/>
</dbReference>
<dbReference type="SUPFAM" id="SSF54695">
    <property type="entry name" value="POZ domain"/>
    <property type="match status" value="1"/>
</dbReference>
<dbReference type="RefSeq" id="XP_035434874.1">
    <property type="nucleotide sequence ID" value="XM_035578981.2"/>
</dbReference>
<reference evidence="4" key="2">
    <citation type="submission" date="2025-04" db="UniProtKB">
        <authorList>
            <consortium name="RefSeq"/>
        </authorList>
    </citation>
    <scope>IDENTIFICATION</scope>
    <source>
        <tissue evidence="4">Whole larval tissue</tissue>
    </source>
</reference>
<dbReference type="InterPro" id="IPR051481">
    <property type="entry name" value="BTB-POZ/Galectin-3-binding"/>
</dbReference>
<dbReference type="PROSITE" id="PS50097">
    <property type="entry name" value="BTB"/>
    <property type="match status" value="1"/>
</dbReference>
<keyword evidence="3" id="KW-1185">Reference proteome</keyword>
<dbReference type="AlphaFoldDB" id="A0A2H1VEX1"/>
<dbReference type="Gene3D" id="3.30.710.10">
    <property type="entry name" value="Potassium Channel Kv1.1, Chain A"/>
    <property type="match status" value="1"/>
</dbReference>
<dbReference type="OrthoDB" id="6359943at2759"/>
<dbReference type="InterPro" id="IPR011333">
    <property type="entry name" value="SKP1/BTB/POZ_sf"/>
</dbReference>
<dbReference type="PANTHER" id="PTHR24410:SF23">
    <property type="entry name" value="BTB DOMAIN-CONTAINING PROTEIN-RELATED"/>
    <property type="match status" value="1"/>
</dbReference>
<protein>
    <submittedName>
        <fullName evidence="2">SFRICE_003106</fullName>
    </submittedName>
    <submittedName>
        <fullName evidence="4">Uncharacterized protein LOC118265787</fullName>
    </submittedName>
</protein>
<reference evidence="2" key="1">
    <citation type="submission" date="2016-07" db="EMBL/GenBank/DDBJ databases">
        <authorList>
            <person name="Bretaudeau A."/>
        </authorList>
    </citation>
    <scope>NUCLEOTIDE SEQUENCE</scope>
    <source>
        <strain evidence="2">Rice</strain>
        <tissue evidence="2">Whole body</tissue>
    </source>
</reference>
<sequence>MAFANFPISDSNWQQQQRIETSDIVQKGNTLTGKVSVTNYNIPFATKTSREHVIGGAVSFQVKVVTAMLSNGHMIVYNNLIFVQFLKRRQNDELNYTIKFSAPELHIQNKRFTSDDGTWHLIHENKRQQYTFEVSILLEVMSCINSFAVLHTDEELTDFELRGVDGSVHMHRAVMAASSPVLRRMLGGMWRETAEGCVDMPGTTRATLQDLKDYVYLGTLPESGLEELLLLSSYYMMPELEKRCVDKIVQNVTVESAFEVIEFAAKNKMTQLLLAVLDCVQSGTICVTAMRDHLQQAE</sequence>
<name>A0A2H1VEX1_SPOFR</name>
<evidence type="ECO:0000313" key="3">
    <source>
        <dbReference type="Proteomes" id="UP000829999"/>
    </source>
</evidence>
<accession>A0A2H1VEX1</accession>
<dbReference type="CDD" id="cd18186">
    <property type="entry name" value="BTB_POZ_ZBTB_KLHL-like"/>
    <property type="match status" value="1"/>
</dbReference>
<feature type="domain" description="BTB" evidence="1">
    <location>
        <begin position="157"/>
        <end position="224"/>
    </location>
</feature>
<evidence type="ECO:0000313" key="2">
    <source>
        <dbReference type="EMBL" id="SOQ39326.1"/>
    </source>
</evidence>
<gene>
    <name evidence="4" type="primary">LOC118265787</name>
    <name evidence="2" type="ORF">SFRICE_003106</name>
</gene>
<dbReference type="SMART" id="SM00225">
    <property type="entry name" value="BTB"/>
    <property type="match status" value="1"/>
</dbReference>
<dbReference type="Pfam" id="PF00651">
    <property type="entry name" value="BTB"/>
    <property type="match status" value="1"/>
</dbReference>
<dbReference type="PANTHER" id="PTHR24410">
    <property type="entry name" value="HL07962P-RELATED"/>
    <property type="match status" value="1"/>
</dbReference>
<dbReference type="InterPro" id="IPR000210">
    <property type="entry name" value="BTB/POZ_dom"/>
</dbReference>